<dbReference type="AlphaFoldDB" id="A0A1H3AF58"/>
<sequence>MHELGILNAMIHTIEDTLASEEGVAGVAEIVVEVGELSGIVPHYLEECWPAARYKTSMEETNLILEIIPGLVECRGCGTIYNAVAEDFHCPVCREKDSEMISGNDLLIKEIRVIDTE</sequence>
<dbReference type="Proteomes" id="UP000199652">
    <property type="component" value="Unassembled WGS sequence"/>
</dbReference>
<keyword evidence="1 4" id="KW-0533">Nickel</keyword>
<evidence type="ECO:0000256" key="2">
    <source>
        <dbReference type="ARBA" id="ARBA00022723"/>
    </source>
</evidence>
<keyword evidence="6" id="KW-1185">Reference proteome</keyword>
<feature type="binding site" evidence="4">
    <location>
        <position position="77"/>
    </location>
    <ligand>
        <name>Zn(2+)</name>
        <dbReference type="ChEBI" id="CHEBI:29105"/>
    </ligand>
</feature>
<evidence type="ECO:0000256" key="1">
    <source>
        <dbReference type="ARBA" id="ARBA00022596"/>
    </source>
</evidence>
<comment type="similarity">
    <text evidence="4">Belongs to the HypA/HybF family.</text>
</comment>
<keyword evidence="3 4" id="KW-0862">Zinc</keyword>
<evidence type="ECO:0000256" key="3">
    <source>
        <dbReference type="ARBA" id="ARBA00022833"/>
    </source>
</evidence>
<dbReference type="PIRSF" id="PIRSF004761">
    <property type="entry name" value="Hydrgn_mat_HypA"/>
    <property type="match status" value="1"/>
</dbReference>
<evidence type="ECO:0000256" key="4">
    <source>
        <dbReference type="HAMAP-Rule" id="MF_00213"/>
    </source>
</evidence>
<dbReference type="RefSeq" id="WP_090242169.1">
    <property type="nucleotide sequence ID" value="NZ_FNOU01000001.1"/>
</dbReference>
<dbReference type="Pfam" id="PF01155">
    <property type="entry name" value="HypA"/>
    <property type="match status" value="1"/>
</dbReference>
<dbReference type="Gene3D" id="3.30.2320.80">
    <property type="match status" value="1"/>
</dbReference>
<dbReference type="PANTHER" id="PTHR34535:SF3">
    <property type="entry name" value="HYDROGENASE MATURATION FACTOR HYPA"/>
    <property type="match status" value="1"/>
</dbReference>
<proteinExistence type="inferred from homology"/>
<evidence type="ECO:0000313" key="6">
    <source>
        <dbReference type="Proteomes" id="UP000199652"/>
    </source>
</evidence>
<protein>
    <recommendedName>
        <fullName evidence="4">Hydrogenase maturation factor HypA</fullName>
    </recommendedName>
</protein>
<dbReference type="InterPro" id="IPR000688">
    <property type="entry name" value="HypA/HybF"/>
</dbReference>
<dbReference type="GO" id="GO:0016151">
    <property type="term" value="F:nickel cation binding"/>
    <property type="evidence" value="ECO:0007669"/>
    <property type="project" value="UniProtKB-UniRule"/>
</dbReference>
<organism evidence="5 6">
    <name type="scientific">Eubacterium barkeri</name>
    <name type="common">Clostridium barkeri</name>
    <dbReference type="NCBI Taxonomy" id="1528"/>
    <lineage>
        <taxon>Bacteria</taxon>
        <taxon>Bacillati</taxon>
        <taxon>Bacillota</taxon>
        <taxon>Clostridia</taxon>
        <taxon>Eubacteriales</taxon>
        <taxon>Eubacteriaceae</taxon>
        <taxon>Eubacterium</taxon>
    </lineage>
</organism>
<feature type="binding site" evidence="4">
    <location>
        <position position="2"/>
    </location>
    <ligand>
        <name>Ni(2+)</name>
        <dbReference type="ChEBI" id="CHEBI:49786"/>
    </ligand>
</feature>
<dbReference type="EMBL" id="FNOU01000001">
    <property type="protein sequence ID" value="SDX27938.1"/>
    <property type="molecule type" value="Genomic_DNA"/>
</dbReference>
<evidence type="ECO:0000313" key="5">
    <source>
        <dbReference type="EMBL" id="SDX27938.1"/>
    </source>
</evidence>
<dbReference type="CDD" id="cd00350">
    <property type="entry name" value="rubredoxin_like"/>
    <property type="match status" value="1"/>
</dbReference>
<gene>
    <name evidence="4" type="primary">hypA</name>
    <name evidence="5" type="ORF">SAMN04488579_10111</name>
</gene>
<dbReference type="HAMAP" id="MF_00213">
    <property type="entry name" value="HypA_HybF"/>
    <property type="match status" value="1"/>
</dbReference>
<comment type="function">
    <text evidence="4">Involved in the maturation of [NiFe] hydrogenases. Required for nickel insertion into the metal center of the hydrogenase.</text>
</comment>
<dbReference type="SUPFAM" id="SSF57802">
    <property type="entry name" value="Rubredoxin-like"/>
    <property type="match status" value="1"/>
</dbReference>
<dbReference type="GO" id="GO:0051604">
    <property type="term" value="P:protein maturation"/>
    <property type="evidence" value="ECO:0007669"/>
    <property type="project" value="InterPro"/>
</dbReference>
<feature type="binding site" evidence="4">
    <location>
        <position position="74"/>
    </location>
    <ligand>
        <name>Zn(2+)</name>
        <dbReference type="ChEBI" id="CHEBI:29105"/>
    </ligand>
</feature>
<dbReference type="PANTHER" id="PTHR34535">
    <property type="entry name" value="HYDROGENASE MATURATION FACTOR HYPA"/>
    <property type="match status" value="1"/>
</dbReference>
<feature type="binding site" evidence="4">
    <location>
        <position position="90"/>
    </location>
    <ligand>
        <name>Zn(2+)</name>
        <dbReference type="ChEBI" id="CHEBI:29105"/>
    </ligand>
</feature>
<reference evidence="6" key="1">
    <citation type="submission" date="2016-10" db="EMBL/GenBank/DDBJ databases">
        <authorList>
            <person name="Varghese N."/>
            <person name="Submissions S."/>
        </authorList>
    </citation>
    <scope>NUCLEOTIDE SEQUENCE [LARGE SCALE GENOMIC DNA]</scope>
    <source>
        <strain evidence="6">VPI 5359</strain>
    </source>
</reference>
<dbReference type="STRING" id="1528.SAMN04488579_10111"/>
<dbReference type="OrthoDB" id="9800361at2"/>
<dbReference type="GO" id="GO:0008270">
    <property type="term" value="F:zinc ion binding"/>
    <property type="evidence" value="ECO:0007669"/>
    <property type="project" value="UniProtKB-UniRule"/>
</dbReference>
<accession>A0A1H3AF58</accession>
<keyword evidence="2 4" id="KW-0479">Metal-binding</keyword>
<name>A0A1H3AF58_EUBBA</name>
<feature type="binding site" evidence="4">
    <location>
        <position position="93"/>
    </location>
    <ligand>
        <name>Zn(2+)</name>
        <dbReference type="ChEBI" id="CHEBI:29105"/>
    </ligand>
</feature>